<dbReference type="InterPro" id="IPR015797">
    <property type="entry name" value="NUDIX_hydrolase-like_dom_sf"/>
</dbReference>
<dbReference type="RefSeq" id="WP_196835761.1">
    <property type="nucleotide sequence ID" value="NZ_JADOTZ010000001.1"/>
</dbReference>
<dbReference type="PROSITE" id="PS51462">
    <property type="entry name" value="NUDIX"/>
    <property type="match status" value="1"/>
</dbReference>
<dbReference type="AlphaFoldDB" id="A0A931GES8"/>
<dbReference type="PANTHER" id="PTHR43046:SF16">
    <property type="entry name" value="ADP-RIBOSE PYROPHOSPHATASE YJHB-RELATED"/>
    <property type="match status" value="1"/>
</dbReference>
<dbReference type="PROSITE" id="PS00893">
    <property type="entry name" value="NUDIX_BOX"/>
    <property type="match status" value="1"/>
</dbReference>
<keyword evidence="5" id="KW-1185">Reference proteome</keyword>
<name>A0A931GES8_9MICC</name>
<evidence type="ECO:0000256" key="1">
    <source>
        <dbReference type="ARBA" id="ARBA00001946"/>
    </source>
</evidence>
<dbReference type="InterPro" id="IPR000086">
    <property type="entry name" value="NUDIX_hydrolase_dom"/>
</dbReference>
<evidence type="ECO:0000256" key="2">
    <source>
        <dbReference type="ARBA" id="ARBA00022801"/>
    </source>
</evidence>
<proteinExistence type="predicted"/>
<keyword evidence="2" id="KW-0378">Hydrolase</keyword>
<evidence type="ECO:0000259" key="3">
    <source>
        <dbReference type="PROSITE" id="PS51462"/>
    </source>
</evidence>
<dbReference type="GO" id="GO:0016787">
    <property type="term" value="F:hydrolase activity"/>
    <property type="evidence" value="ECO:0007669"/>
    <property type="project" value="UniProtKB-KW"/>
</dbReference>
<gene>
    <name evidence="4" type="ORF">IW252_001222</name>
</gene>
<comment type="caution">
    <text evidence="4">The sequence shown here is derived from an EMBL/GenBank/DDBJ whole genome shotgun (WGS) entry which is preliminary data.</text>
</comment>
<dbReference type="SUPFAM" id="SSF55811">
    <property type="entry name" value="Nudix"/>
    <property type="match status" value="1"/>
</dbReference>
<dbReference type="CDD" id="cd18879">
    <property type="entry name" value="NUDIX_Hydrolase"/>
    <property type="match status" value="1"/>
</dbReference>
<evidence type="ECO:0000313" key="4">
    <source>
        <dbReference type="EMBL" id="MBG6084455.1"/>
    </source>
</evidence>
<reference evidence="4" key="1">
    <citation type="submission" date="2020-11" db="EMBL/GenBank/DDBJ databases">
        <title>Sequencing the genomes of 1000 actinobacteria strains.</title>
        <authorList>
            <person name="Klenk H.-P."/>
        </authorList>
    </citation>
    <scope>NUCLEOTIDE SEQUENCE</scope>
    <source>
        <strain evidence="4">DSM 26152</strain>
    </source>
</reference>
<comment type="cofactor">
    <cofactor evidence="1">
        <name>Mg(2+)</name>
        <dbReference type="ChEBI" id="CHEBI:18420"/>
    </cofactor>
</comment>
<dbReference type="Pfam" id="PF00293">
    <property type="entry name" value="NUDIX"/>
    <property type="match status" value="1"/>
</dbReference>
<sequence length="161" mass="17453">MPIPDFIVNLRRSIGHAPLWLSGATAVVLRAPAAQGAAEQVLLVRRADNGHWTPITGVVDPGEHPASTAVRETLEEAGVETEVESLAWVSVSAPMVHANGDQAQYLDHTFRCRYVGGEPHPADDESTAAAFFALDDLPPMTDHMRERIRTAVEHTGTTRLD</sequence>
<protein>
    <submittedName>
        <fullName evidence="4">ADP-ribose pyrophosphatase YjhB (NUDIX family)</fullName>
    </submittedName>
</protein>
<accession>A0A931GES8</accession>
<dbReference type="EMBL" id="JADOTZ010000001">
    <property type="protein sequence ID" value="MBG6084455.1"/>
    <property type="molecule type" value="Genomic_DNA"/>
</dbReference>
<feature type="domain" description="Nudix hydrolase" evidence="3">
    <location>
        <begin position="20"/>
        <end position="154"/>
    </location>
</feature>
<organism evidence="4 5">
    <name type="scientific">Zhihengliuella flava</name>
    <dbReference type="NCBI Taxonomy" id="1285193"/>
    <lineage>
        <taxon>Bacteria</taxon>
        <taxon>Bacillati</taxon>
        <taxon>Actinomycetota</taxon>
        <taxon>Actinomycetes</taxon>
        <taxon>Micrococcales</taxon>
        <taxon>Micrococcaceae</taxon>
        <taxon>Zhihengliuella</taxon>
    </lineage>
</organism>
<dbReference type="Proteomes" id="UP000625033">
    <property type="component" value="Unassembled WGS sequence"/>
</dbReference>
<dbReference type="InterPro" id="IPR020084">
    <property type="entry name" value="NUDIX_hydrolase_CS"/>
</dbReference>
<evidence type="ECO:0000313" key="5">
    <source>
        <dbReference type="Proteomes" id="UP000625033"/>
    </source>
</evidence>
<dbReference type="Gene3D" id="3.90.79.10">
    <property type="entry name" value="Nucleoside Triphosphate Pyrophosphohydrolase"/>
    <property type="match status" value="1"/>
</dbReference>
<dbReference type="PANTHER" id="PTHR43046">
    <property type="entry name" value="GDP-MANNOSE MANNOSYL HYDROLASE"/>
    <property type="match status" value="1"/>
</dbReference>